<keyword evidence="1" id="KW-0496">Mitochondrion</keyword>
<geneLocation type="mitochondrion" evidence="1"/>
<protein>
    <submittedName>
        <fullName evidence="1">Uncharacterized protein</fullName>
    </submittedName>
</protein>
<dbReference type="AlphaFoldDB" id="A0A7T8G4P1"/>
<evidence type="ECO:0000313" key="1">
    <source>
        <dbReference type="EMBL" id="QQP21862.1"/>
    </source>
</evidence>
<reference evidence="1" key="1">
    <citation type="submission" date="2020-10" db="EMBL/GenBank/DDBJ databases">
        <title>Coscinodiscus wailesii mitochondrion complete genome.</title>
        <authorList>
            <person name="Huang H."/>
        </authorList>
    </citation>
    <scope>NUCLEOTIDE SEQUENCE</scope>
</reference>
<accession>A0A7T8G4P1</accession>
<proteinExistence type="predicted"/>
<gene>
    <name evidence="1" type="primary">ORF162</name>
</gene>
<sequence length="162" mass="18999">MIYKKDRYSKIFKDIFDESIEKYYNETAEKIVSSKLKEYNIKKVDDMLQFFKENKLNLSEKLNSNKKTAMQLEIDQVGSGPTLVALLTRNRALAEKCNLFGGEFKCIYTYLLEESVSFFMSKNNFDLNISGVEETKAYQITNREQESSKVCFNVFLLQWRAL</sequence>
<dbReference type="RefSeq" id="YP_010147301.1">
    <property type="nucleotide sequence ID" value="NC_057078.1"/>
</dbReference>
<dbReference type="EMBL" id="MW122841">
    <property type="protein sequence ID" value="QQP21862.1"/>
    <property type="molecule type" value="Genomic_DNA"/>
</dbReference>
<organism evidence="1">
    <name type="scientific">Coscinodiscus wailesii</name>
    <dbReference type="NCBI Taxonomy" id="671091"/>
    <lineage>
        <taxon>Eukaryota</taxon>
        <taxon>Sar</taxon>
        <taxon>Stramenopiles</taxon>
        <taxon>Ochrophyta</taxon>
        <taxon>Bacillariophyta</taxon>
        <taxon>Coscinodiscophyceae</taxon>
        <taxon>Coscinodiscophycidae</taxon>
        <taxon>Coscinodiscales</taxon>
        <taxon>Coscinodiscaceae</taxon>
        <taxon>Coscinodiscus</taxon>
    </lineage>
</organism>
<name>A0A7T8G4P1_9STRA</name>
<dbReference type="GeneID" id="67145381"/>